<dbReference type="GO" id="GO:0006509">
    <property type="term" value="P:membrane protein ectodomain proteolysis"/>
    <property type="evidence" value="ECO:0007669"/>
    <property type="project" value="TreeGrafter"/>
</dbReference>
<protein>
    <submittedName>
        <fullName evidence="7">Unnamed protein product</fullName>
    </submittedName>
</protein>
<dbReference type="Pfam" id="PF00200">
    <property type="entry name" value="Disintegrin"/>
    <property type="match status" value="1"/>
</dbReference>
<dbReference type="PANTHER" id="PTHR11905:SF159">
    <property type="entry name" value="ADAM METALLOPROTEASE"/>
    <property type="match status" value="1"/>
</dbReference>
<feature type="domain" description="Disintegrin" evidence="5">
    <location>
        <begin position="501"/>
        <end position="597"/>
    </location>
</feature>
<name>K8FA42_9CHLO</name>
<dbReference type="GeneID" id="19012871"/>
<dbReference type="SUPFAM" id="SSF57552">
    <property type="entry name" value="Blood coagulation inhibitor (disintegrin)"/>
    <property type="match status" value="1"/>
</dbReference>
<accession>K8FA42</accession>
<evidence type="ECO:0000256" key="4">
    <source>
        <dbReference type="SAM" id="SignalP"/>
    </source>
</evidence>
<feature type="transmembrane region" description="Helical" evidence="3">
    <location>
        <begin position="740"/>
        <end position="759"/>
    </location>
</feature>
<dbReference type="OrthoDB" id="498884at2759"/>
<dbReference type="EMBL" id="FO082268">
    <property type="protein sequence ID" value="CCO18468.1"/>
    <property type="molecule type" value="Genomic_DNA"/>
</dbReference>
<dbReference type="RefSeq" id="XP_007510123.1">
    <property type="nucleotide sequence ID" value="XM_007510061.1"/>
</dbReference>
<dbReference type="Pfam" id="PF13688">
    <property type="entry name" value="Reprolysin_5"/>
    <property type="match status" value="1"/>
</dbReference>
<dbReference type="eggNOG" id="KOG3607">
    <property type="taxonomic scope" value="Eukaryota"/>
</dbReference>
<dbReference type="STRING" id="41875.K8FA42"/>
<dbReference type="GO" id="GO:0046872">
    <property type="term" value="F:metal ion binding"/>
    <property type="evidence" value="ECO:0007669"/>
    <property type="project" value="UniProtKB-KW"/>
</dbReference>
<feature type="binding site" evidence="1">
    <location>
        <position position="446"/>
    </location>
    <ligand>
        <name>Zn(2+)</name>
        <dbReference type="ChEBI" id="CHEBI:29105"/>
        <note>catalytic</note>
    </ligand>
</feature>
<evidence type="ECO:0000256" key="1">
    <source>
        <dbReference type="PROSITE-ProRule" id="PRU00276"/>
    </source>
</evidence>
<feature type="active site" evidence="1">
    <location>
        <position position="443"/>
    </location>
</feature>
<keyword evidence="4" id="KW-0732">Signal</keyword>
<keyword evidence="3" id="KW-0812">Transmembrane</keyword>
<feature type="region of interest" description="Disordered" evidence="2">
    <location>
        <begin position="253"/>
        <end position="274"/>
    </location>
</feature>
<feature type="binding site" evidence="1">
    <location>
        <position position="452"/>
    </location>
    <ligand>
        <name>Zn(2+)</name>
        <dbReference type="ChEBI" id="CHEBI:29105"/>
        <note>catalytic</note>
    </ligand>
</feature>
<evidence type="ECO:0000259" key="5">
    <source>
        <dbReference type="PROSITE" id="PS50214"/>
    </source>
</evidence>
<gene>
    <name evidence="7" type="ordered locus">Bathy11g01910</name>
</gene>
<sequence>MAARGRQRKRASAFFFSVLCIAVMKMVEAQTTTTTKVKLKSPTKSMLKAYEIVRVEDVIRENENVDVVKSFAIRAFGERFEVELVSTKTASTKGLLRENFQVLRFDGKTLEEDEETRELAKRAATKCQYKGFVKSGGGDEGGGSAANARPSRVSANVCAKEGFAHVALLAKNMSLSLMMPHESFQEEVEEAKRARKRRKKRRKILNNALDENEGEEESAENEDEDESLESVDFIAFNAADEVAEHLIGTQRDRIKFMPSKGDEEEEANDDDNKKRRKLQAIDYANTRVIEVYAHNDETRVSKYNTAFDCVMETISIMNYVSALYENAFYPDIEIVLKVIGYTDKGATDPWGTVQKGAFACPACATDEVNSDDLLTKADDWKYSSEISTLADADVLSVLSGHNFDGGTIGLAYTGGACNGYGVNVNEVNPANSLRYSAATVAHEIGHNLGFLHDGDDDDCPDTGLIMAAKAGYELETEWSTCTVAKYSASYFAYGCLAQGSEAMCGNGIVEEGEECDCFGNDCSDTDVYGSENTCCNAATCMLNPGKMCSSYHDGCCDSSCVIKSSGSVCRDAVSTCDVQETCDGASKSCVADGWKPYGTKCHHGTHPNDIGSCYKNECRNQHFWCQQIDSTSHGGFCVTEKVSFPESVCSTTAFRCYGSASSCNGPHDYYIEPEKGYPCSSVPSTTDGVFAKVCDGYGGCVAPDELNNLRGPYITSSVPVGSEPNVNFDVNEGFRKLPSYKVVVAYFAAMVLIFAEVLLY</sequence>
<feature type="compositionally biased region" description="Acidic residues" evidence="2">
    <location>
        <begin position="210"/>
        <end position="227"/>
    </location>
</feature>
<evidence type="ECO:0000256" key="2">
    <source>
        <dbReference type="SAM" id="MobiDB-lite"/>
    </source>
</evidence>
<dbReference type="SMART" id="SM00050">
    <property type="entry name" value="DISIN"/>
    <property type="match status" value="1"/>
</dbReference>
<keyword evidence="1" id="KW-0479">Metal-binding</keyword>
<dbReference type="Gene3D" id="3.40.390.10">
    <property type="entry name" value="Collagenase (Catalytic Domain)"/>
    <property type="match status" value="1"/>
</dbReference>
<dbReference type="AlphaFoldDB" id="K8FA42"/>
<evidence type="ECO:0000259" key="6">
    <source>
        <dbReference type="PROSITE" id="PS50215"/>
    </source>
</evidence>
<feature type="signal peptide" evidence="4">
    <location>
        <begin position="1"/>
        <end position="29"/>
    </location>
</feature>
<dbReference type="Gene3D" id="4.10.70.10">
    <property type="entry name" value="Disintegrin domain"/>
    <property type="match status" value="1"/>
</dbReference>
<evidence type="ECO:0000313" key="7">
    <source>
        <dbReference type="EMBL" id="CCO18468.1"/>
    </source>
</evidence>
<keyword evidence="8" id="KW-1185">Reference proteome</keyword>
<dbReference type="PANTHER" id="PTHR11905">
    <property type="entry name" value="ADAM A DISINTEGRIN AND METALLOPROTEASE DOMAIN"/>
    <property type="match status" value="1"/>
</dbReference>
<keyword evidence="3" id="KW-1133">Transmembrane helix</keyword>
<dbReference type="KEGG" id="bpg:Bathy11g01910"/>
<dbReference type="PROSITE" id="PS50214">
    <property type="entry name" value="DISINTEGRIN_2"/>
    <property type="match status" value="1"/>
</dbReference>
<organism evidence="7 8">
    <name type="scientific">Bathycoccus prasinos</name>
    <dbReference type="NCBI Taxonomy" id="41875"/>
    <lineage>
        <taxon>Eukaryota</taxon>
        <taxon>Viridiplantae</taxon>
        <taxon>Chlorophyta</taxon>
        <taxon>Mamiellophyceae</taxon>
        <taxon>Mamiellales</taxon>
        <taxon>Bathycoccaceae</taxon>
        <taxon>Bathycoccus</taxon>
    </lineage>
</organism>
<evidence type="ECO:0000313" key="8">
    <source>
        <dbReference type="Proteomes" id="UP000198341"/>
    </source>
</evidence>
<keyword evidence="1" id="KW-0862">Zinc</keyword>
<dbReference type="Proteomes" id="UP000198341">
    <property type="component" value="Chromosome 11"/>
</dbReference>
<evidence type="ECO:0000256" key="3">
    <source>
        <dbReference type="SAM" id="Phobius"/>
    </source>
</evidence>
<dbReference type="SUPFAM" id="SSF55486">
    <property type="entry name" value="Metalloproteases ('zincins'), catalytic domain"/>
    <property type="match status" value="1"/>
</dbReference>
<dbReference type="InterPro" id="IPR036436">
    <property type="entry name" value="Disintegrin_dom_sf"/>
</dbReference>
<feature type="binding site" evidence="1">
    <location>
        <position position="442"/>
    </location>
    <ligand>
        <name>Zn(2+)</name>
        <dbReference type="ChEBI" id="CHEBI:29105"/>
        <note>catalytic</note>
    </ligand>
</feature>
<feature type="region of interest" description="Disordered" evidence="2">
    <location>
        <begin position="205"/>
        <end position="227"/>
    </location>
</feature>
<feature type="domain" description="Peptidase M12B" evidence="6">
    <location>
        <begin position="287"/>
        <end position="487"/>
    </location>
</feature>
<dbReference type="InterPro" id="IPR024079">
    <property type="entry name" value="MetalloPept_cat_dom_sf"/>
</dbReference>
<dbReference type="InterPro" id="IPR001762">
    <property type="entry name" value="Disintegrin_dom"/>
</dbReference>
<comment type="caution">
    <text evidence="1">Lacks conserved residue(s) required for the propagation of feature annotation.</text>
</comment>
<dbReference type="PROSITE" id="PS50215">
    <property type="entry name" value="ADAM_MEPRO"/>
    <property type="match status" value="1"/>
</dbReference>
<proteinExistence type="predicted"/>
<dbReference type="GO" id="GO:0004222">
    <property type="term" value="F:metalloendopeptidase activity"/>
    <property type="evidence" value="ECO:0007669"/>
    <property type="project" value="InterPro"/>
</dbReference>
<dbReference type="InterPro" id="IPR001590">
    <property type="entry name" value="Peptidase_M12B"/>
</dbReference>
<keyword evidence="3" id="KW-0472">Membrane</keyword>
<reference evidence="7 8" key="1">
    <citation type="submission" date="2011-10" db="EMBL/GenBank/DDBJ databases">
        <authorList>
            <person name="Genoscope - CEA"/>
        </authorList>
    </citation>
    <scope>NUCLEOTIDE SEQUENCE [LARGE SCALE GENOMIC DNA]</scope>
    <source>
        <strain evidence="7 8">RCC 1105</strain>
    </source>
</reference>
<feature type="chain" id="PRO_5003917944" evidence="4">
    <location>
        <begin position="30"/>
        <end position="760"/>
    </location>
</feature>